<dbReference type="Gene3D" id="3.40.309.10">
    <property type="entry name" value="Aldehyde Dehydrogenase, Chain A, domain 2"/>
    <property type="match status" value="1"/>
</dbReference>
<dbReference type="CDD" id="cd07089">
    <property type="entry name" value="ALDH_CddD-AldA-like"/>
    <property type="match status" value="1"/>
</dbReference>
<reference evidence="7" key="1">
    <citation type="submission" date="2015-11" db="EMBL/GenBank/DDBJ databases">
        <authorList>
            <person name="Varghese N."/>
        </authorList>
    </citation>
    <scope>NUCLEOTIDE SEQUENCE [LARGE SCALE GENOMIC DNA]</scope>
    <source>
        <strain evidence="7">DSM 45899</strain>
    </source>
</reference>
<keyword evidence="7" id="KW-1185">Reference proteome</keyword>
<feature type="active site" evidence="3">
    <location>
        <position position="259"/>
    </location>
</feature>
<feature type="domain" description="Aldehyde dehydrogenase" evidence="5">
    <location>
        <begin position="19"/>
        <end position="483"/>
    </location>
</feature>
<evidence type="ECO:0000256" key="2">
    <source>
        <dbReference type="ARBA" id="ARBA00023002"/>
    </source>
</evidence>
<dbReference type="Pfam" id="PF00171">
    <property type="entry name" value="Aldedh"/>
    <property type="match status" value="1"/>
</dbReference>
<dbReference type="FunFam" id="3.40.605.10:FF:000007">
    <property type="entry name" value="NAD/NADP-dependent betaine aldehyde dehydrogenase"/>
    <property type="match status" value="1"/>
</dbReference>
<evidence type="ECO:0000256" key="4">
    <source>
        <dbReference type="RuleBase" id="RU003345"/>
    </source>
</evidence>
<dbReference type="InterPro" id="IPR016161">
    <property type="entry name" value="Ald_DH/histidinol_DH"/>
</dbReference>
<proteinExistence type="inferred from homology"/>
<name>A0A0S4QQA1_9ACTN</name>
<dbReference type="PANTHER" id="PTHR42804">
    <property type="entry name" value="ALDEHYDE DEHYDROGENASE"/>
    <property type="match status" value="1"/>
</dbReference>
<dbReference type="InterPro" id="IPR016163">
    <property type="entry name" value="Ald_DH_C"/>
</dbReference>
<gene>
    <name evidence="6" type="ORF">Ga0074812_113133</name>
</gene>
<keyword evidence="2 4" id="KW-0560">Oxidoreductase</keyword>
<protein>
    <submittedName>
        <fullName evidence="6">Aldehyde dehydrogenase (NAD+)</fullName>
    </submittedName>
</protein>
<organism evidence="6 7">
    <name type="scientific">Parafrankia irregularis</name>
    <dbReference type="NCBI Taxonomy" id="795642"/>
    <lineage>
        <taxon>Bacteria</taxon>
        <taxon>Bacillati</taxon>
        <taxon>Actinomycetota</taxon>
        <taxon>Actinomycetes</taxon>
        <taxon>Frankiales</taxon>
        <taxon>Frankiaceae</taxon>
        <taxon>Parafrankia</taxon>
    </lineage>
</organism>
<evidence type="ECO:0000313" key="6">
    <source>
        <dbReference type="EMBL" id="CUU57635.1"/>
    </source>
</evidence>
<accession>A0A0S4QQA1</accession>
<evidence type="ECO:0000256" key="3">
    <source>
        <dbReference type="PROSITE-ProRule" id="PRU10007"/>
    </source>
</evidence>
<evidence type="ECO:0000313" key="7">
    <source>
        <dbReference type="Proteomes" id="UP000198802"/>
    </source>
</evidence>
<dbReference type="EMBL" id="FAOZ01000013">
    <property type="protein sequence ID" value="CUU57635.1"/>
    <property type="molecule type" value="Genomic_DNA"/>
</dbReference>
<dbReference type="PROSITE" id="PS00687">
    <property type="entry name" value="ALDEHYDE_DEHYDR_GLU"/>
    <property type="match status" value="1"/>
</dbReference>
<dbReference type="InterPro" id="IPR015590">
    <property type="entry name" value="Aldehyde_DH_dom"/>
</dbReference>
<dbReference type="AlphaFoldDB" id="A0A0S4QQA1"/>
<evidence type="ECO:0000256" key="1">
    <source>
        <dbReference type="ARBA" id="ARBA00009986"/>
    </source>
</evidence>
<comment type="similarity">
    <text evidence="1 4">Belongs to the aldehyde dehydrogenase family.</text>
</comment>
<dbReference type="FunFam" id="3.40.605.10:FF:000026">
    <property type="entry name" value="Aldehyde dehydrogenase, putative"/>
    <property type="match status" value="1"/>
</dbReference>
<dbReference type="InterPro" id="IPR029510">
    <property type="entry name" value="Ald_DH_CS_GLU"/>
</dbReference>
<dbReference type="Proteomes" id="UP000198802">
    <property type="component" value="Unassembled WGS sequence"/>
</dbReference>
<dbReference type="PANTHER" id="PTHR42804:SF1">
    <property type="entry name" value="ALDEHYDE DEHYDROGENASE-RELATED"/>
    <property type="match status" value="1"/>
</dbReference>
<sequence length="488" mass="52354">MTYAGLDIAKLLIDGQLVDADGGATYDNINPATEAAIGVAADASAGDVDAAIAAARRAFDETTWSTDVALRVRCLRQLQDALSKHAEPFKAMSTAEVGLPSRISGSTFDRPVEGIGWVADLLEKYEFTQAHGIGQIEQFRSRRWTEREPYGVVGAITPWNQPTQVNLAKVAPALAAGNTVVLKAAPTTPWCASALGKIVAEHTDIPPGVLNVITSSVNDRGEELITDPRVDLISFTGSTAVGRRIMKLGSETVKKCFLELGGKSANIVFADADFATAIGMSTFMVCVHAGQGCATLTRLLLPRSRFEEGVQLAAQMLSMVPYGDPLDPANVMGPLNSERHRDRVEGIVERAKAAGGTPVLGGRRPSRFDRGYYFEPTLFADMPEDAEIVRNEIFGPVLVALPFDDEDDAVRIANDSIFGLSGAVFSGDHERSKAVARRIRAGTMIVDGGIYYGPDVPFGGYKQSGIGREMGQLGFEEYLQIKTLCEPV</sequence>
<dbReference type="Gene3D" id="3.40.605.10">
    <property type="entry name" value="Aldehyde Dehydrogenase, Chain A, domain 1"/>
    <property type="match status" value="1"/>
</dbReference>
<dbReference type="GO" id="GO:0016620">
    <property type="term" value="F:oxidoreductase activity, acting on the aldehyde or oxo group of donors, NAD or NADP as acceptor"/>
    <property type="evidence" value="ECO:0007669"/>
    <property type="project" value="InterPro"/>
</dbReference>
<evidence type="ECO:0000259" key="5">
    <source>
        <dbReference type="Pfam" id="PF00171"/>
    </source>
</evidence>
<dbReference type="SUPFAM" id="SSF53720">
    <property type="entry name" value="ALDH-like"/>
    <property type="match status" value="1"/>
</dbReference>
<dbReference type="InterPro" id="IPR016162">
    <property type="entry name" value="Ald_DH_N"/>
</dbReference>
<dbReference type="RefSeq" id="WP_091279395.1">
    <property type="nucleotide sequence ID" value="NZ_FAOZ01000013.1"/>
</dbReference>